<dbReference type="InterPro" id="IPR052355">
    <property type="entry name" value="CENP-V-like"/>
</dbReference>
<protein>
    <submittedName>
        <fullName evidence="5">Uncharacterized conserved protein</fullName>
    </submittedName>
</protein>
<name>A0A1H5EGX5_9BRAD</name>
<dbReference type="PANTHER" id="PTHR28620">
    <property type="entry name" value="CENTROMERE PROTEIN V"/>
    <property type="match status" value="1"/>
</dbReference>
<dbReference type="SUPFAM" id="SSF51316">
    <property type="entry name" value="Mss4-like"/>
    <property type="match status" value="1"/>
</dbReference>
<evidence type="ECO:0000259" key="4">
    <source>
        <dbReference type="PROSITE" id="PS51891"/>
    </source>
</evidence>
<dbReference type="AlphaFoldDB" id="A0A1H5EGX5"/>
<dbReference type="InterPro" id="IPR006913">
    <property type="entry name" value="CENP-V/GFA"/>
</dbReference>
<dbReference type="Proteomes" id="UP000198992">
    <property type="component" value="Unassembled WGS sequence"/>
</dbReference>
<dbReference type="Gene3D" id="2.170.150.70">
    <property type="match status" value="1"/>
</dbReference>
<proteinExistence type="inferred from homology"/>
<dbReference type="InterPro" id="IPR011057">
    <property type="entry name" value="Mss4-like_sf"/>
</dbReference>
<keyword evidence="2" id="KW-0479">Metal-binding</keyword>
<evidence type="ECO:0000256" key="1">
    <source>
        <dbReference type="ARBA" id="ARBA00005495"/>
    </source>
</evidence>
<evidence type="ECO:0000256" key="3">
    <source>
        <dbReference type="ARBA" id="ARBA00022833"/>
    </source>
</evidence>
<feature type="domain" description="CENP-V/GFA" evidence="4">
    <location>
        <begin position="55"/>
        <end position="166"/>
    </location>
</feature>
<keyword evidence="3" id="KW-0862">Zinc</keyword>
<comment type="similarity">
    <text evidence="1">Belongs to the Gfa family.</text>
</comment>
<dbReference type="PROSITE" id="PS51891">
    <property type="entry name" value="CENP_V_GFA"/>
    <property type="match status" value="1"/>
</dbReference>
<evidence type="ECO:0000313" key="5">
    <source>
        <dbReference type="EMBL" id="SED90391.1"/>
    </source>
</evidence>
<dbReference type="EMBL" id="FNTH01000001">
    <property type="protein sequence ID" value="SED90391.1"/>
    <property type="molecule type" value="Genomic_DNA"/>
</dbReference>
<sequence>MNKNRARMKRPTPNHRCTQVYPAETLSGVQFDRCTTLRGSQTLRAKRADDAMTCYRGSCHCGAVTFRIDADISELTTCDCSLCRRKNAVMAKVHECELVILDGEALLSVYVWNTNRAKHFFCSRCGVYTFHRKRAAPDHFGVNVFCLENFDVGAFRLRATDGVGMSVIEATARAEWPGPRTPR</sequence>
<accession>A0A1H5EGX5</accession>
<reference evidence="5 6" key="1">
    <citation type="submission" date="2016-10" db="EMBL/GenBank/DDBJ databases">
        <authorList>
            <person name="de Groot N.N."/>
        </authorList>
    </citation>
    <scope>NUCLEOTIDE SEQUENCE [LARGE SCALE GENOMIC DNA]</scope>
    <source>
        <strain evidence="5 6">MT12</strain>
    </source>
</reference>
<dbReference type="GO" id="GO:0016846">
    <property type="term" value="F:carbon-sulfur lyase activity"/>
    <property type="evidence" value="ECO:0007669"/>
    <property type="project" value="InterPro"/>
</dbReference>
<evidence type="ECO:0000256" key="2">
    <source>
        <dbReference type="ARBA" id="ARBA00022723"/>
    </source>
</evidence>
<dbReference type="PANTHER" id="PTHR28620:SF1">
    <property type="entry name" value="CENP-V_GFA DOMAIN-CONTAINING PROTEIN"/>
    <property type="match status" value="1"/>
</dbReference>
<gene>
    <name evidence="5" type="ORF">SAMN05444164_6232</name>
</gene>
<dbReference type="GO" id="GO:0046872">
    <property type="term" value="F:metal ion binding"/>
    <property type="evidence" value="ECO:0007669"/>
    <property type="project" value="UniProtKB-KW"/>
</dbReference>
<organism evidence="5 6">
    <name type="scientific">Bradyrhizobium erythrophlei</name>
    <dbReference type="NCBI Taxonomy" id="1437360"/>
    <lineage>
        <taxon>Bacteria</taxon>
        <taxon>Pseudomonadati</taxon>
        <taxon>Pseudomonadota</taxon>
        <taxon>Alphaproteobacteria</taxon>
        <taxon>Hyphomicrobiales</taxon>
        <taxon>Nitrobacteraceae</taxon>
        <taxon>Bradyrhizobium</taxon>
    </lineage>
</organism>
<dbReference type="Pfam" id="PF04828">
    <property type="entry name" value="GFA"/>
    <property type="match status" value="1"/>
</dbReference>
<evidence type="ECO:0000313" key="6">
    <source>
        <dbReference type="Proteomes" id="UP000198992"/>
    </source>
</evidence>